<evidence type="ECO:0000256" key="4">
    <source>
        <dbReference type="ARBA" id="ARBA00022679"/>
    </source>
</evidence>
<evidence type="ECO:0000256" key="9">
    <source>
        <dbReference type="ARBA" id="ARBA00049563"/>
    </source>
</evidence>
<comment type="cofactor">
    <cofactor evidence="1 10">
        <name>Mg(2+)</name>
        <dbReference type="ChEBI" id="CHEBI:18420"/>
    </cofactor>
</comment>
<evidence type="ECO:0000256" key="11">
    <source>
        <dbReference type="RuleBase" id="RU003783"/>
    </source>
</evidence>
<dbReference type="EC" id="2.5.1.75" evidence="10"/>
<dbReference type="InterPro" id="IPR018022">
    <property type="entry name" value="IPT"/>
</dbReference>
<evidence type="ECO:0000256" key="8">
    <source>
        <dbReference type="ARBA" id="ARBA00022842"/>
    </source>
</evidence>
<comment type="catalytic activity">
    <reaction evidence="9 10 11">
        <text>adenosine(37) in tRNA + dimethylallyl diphosphate = N(6)-dimethylallyladenosine(37) in tRNA + diphosphate</text>
        <dbReference type="Rhea" id="RHEA:26482"/>
        <dbReference type="Rhea" id="RHEA-COMP:10162"/>
        <dbReference type="Rhea" id="RHEA-COMP:10375"/>
        <dbReference type="ChEBI" id="CHEBI:33019"/>
        <dbReference type="ChEBI" id="CHEBI:57623"/>
        <dbReference type="ChEBI" id="CHEBI:74411"/>
        <dbReference type="ChEBI" id="CHEBI:74415"/>
        <dbReference type="EC" id="2.5.1.75"/>
    </reaction>
</comment>
<evidence type="ECO:0000256" key="6">
    <source>
        <dbReference type="ARBA" id="ARBA00022741"/>
    </source>
</evidence>
<dbReference type="GO" id="GO:0006400">
    <property type="term" value="P:tRNA modification"/>
    <property type="evidence" value="ECO:0007669"/>
    <property type="project" value="TreeGrafter"/>
</dbReference>
<organism evidence="14 15">
    <name type="scientific">Hanamia caeni</name>
    <dbReference type="NCBI Taxonomy" id="2294116"/>
    <lineage>
        <taxon>Bacteria</taxon>
        <taxon>Pseudomonadati</taxon>
        <taxon>Bacteroidota</taxon>
        <taxon>Chitinophagia</taxon>
        <taxon>Chitinophagales</taxon>
        <taxon>Chitinophagaceae</taxon>
        <taxon>Hanamia</taxon>
    </lineage>
</organism>
<comment type="function">
    <text evidence="2 10 12">Catalyzes the transfer of a dimethylallyl group onto the adenine at position 37 in tRNAs that read codons beginning with uridine, leading to the formation of N6-(dimethylallyl)adenosine (i(6)A).</text>
</comment>
<feature type="binding site" evidence="10">
    <location>
        <begin position="5"/>
        <end position="12"/>
    </location>
    <ligand>
        <name>ATP</name>
        <dbReference type="ChEBI" id="CHEBI:30616"/>
    </ligand>
</feature>
<evidence type="ECO:0000256" key="5">
    <source>
        <dbReference type="ARBA" id="ARBA00022694"/>
    </source>
</evidence>
<keyword evidence="6 10" id="KW-0547">Nucleotide-binding</keyword>
<dbReference type="OrthoDB" id="9776390at2"/>
<reference evidence="14 15" key="1">
    <citation type="submission" date="2018-11" db="EMBL/GenBank/DDBJ databases">
        <title>Draft genome sequence of Ferruginibacter sp. BO-59.</title>
        <authorList>
            <person name="Im W.T."/>
        </authorList>
    </citation>
    <scope>NUCLEOTIDE SEQUENCE [LARGE SCALE GENOMIC DNA]</scope>
    <source>
        <strain evidence="14 15">BO-59</strain>
    </source>
</reference>
<evidence type="ECO:0000313" key="15">
    <source>
        <dbReference type="Proteomes" id="UP000267223"/>
    </source>
</evidence>
<gene>
    <name evidence="10 14" type="primary">miaA</name>
    <name evidence="14" type="ORF">EFY79_09600</name>
</gene>
<evidence type="ECO:0000256" key="2">
    <source>
        <dbReference type="ARBA" id="ARBA00003213"/>
    </source>
</evidence>
<dbReference type="NCBIfam" id="TIGR00174">
    <property type="entry name" value="miaA"/>
    <property type="match status" value="1"/>
</dbReference>
<comment type="caution">
    <text evidence="14">The sequence shown here is derived from an EMBL/GenBank/DDBJ whole genome shotgun (WGS) entry which is preliminary data.</text>
</comment>
<accession>A0A3M9NG06</accession>
<dbReference type="InterPro" id="IPR027417">
    <property type="entry name" value="P-loop_NTPase"/>
</dbReference>
<dbReference type="SUPFAM" id="SSF52540">
    <property type="entry name" value="P-loop containing nucleoside triphosphate hydrolases"/>
    <property type="match status" value="1"/>
</dbReference>
<keyword evidence="7 10" id="KW-0067">ATP-binding</keyword>
<keyword evidence="15" id="KW-1185">Reference proteome</keyword>
<dbReference type="GO" id="GO:0005524">
    <property type="term" value="F:ATP binding"/>
    <property type="evidence" value="ECO:0007669"/>
    <property type="project" value="UniProtKB-UniRule"/>
</dbReference>
<feature type="binding site" evidence="10">
    <location>
        <begin position="7"/>
        <end position="12"/>
    </location>
    <ligand>
        <name>substrate</name>
    </ligand>
</feature>
<dbReference type="PANTHER" id="PTHR11088">
    <property type="entry name" value="TRNA DIMETHYLALLYLTRANSFERASE"/>
    <property type="match status" value="1"/>
</dbReference>
<keyword evidence="5 10" id="KW-0819">tRNA processing</keyword>
<dbReference type="AlphaFoldDB" id="A0A3M9NG06"/>
<sequence>MIVCGPTAVGKTDYGIQLAEEYKTEIISADSRQCFRELNIGVARPSAEQLKKIHHYFINTHSIHEEVNAKIFEEYALNAVHTIFQKNETAVMVGGTGLYIKAFAEGLDAIPEVREDIRKEINELYLLNGYDWLYTELKNRDPVFFAKGEIKNPQRMLRALEVKLSTGTSILNFHSKQKAKRKFNIKFRLLQLSREELYKNINNRVDVMIENGLLKEAEVLYPYKHLNSLQTVGYKELFEYFDGNYSLEKAVDQIKKNSRHYAKRQMTWFRKNLENIKQEY</sequence>
<dbReference type="Proteomes" id="UP000267223">
    <property type="component" value="Unassembled WGS sequence"/>
</dbReference>
<dbReference type="Pfam" id="PF01715">
    <property type="entry name" value="IPPT"/>
    <property type="match status" value="1"/>
</dbReference>
<dbReference type="Gene3D" id="1.10.20.140">
    <property type="match status" value="1"/>
</dbReference>
<feature type="region of interest" description="Interaction with substrate tRNA" evidence="10">
    <location>
        <begin position="154"/>
        <end position="158"/>
    </location>
</feature>
<comment type="caution">
    <text evidence="10">Lacks conserved residue(s) required for the propagation of feature annotation.</text>
</comment>
<dbReference type="PANTHER" id="PTHR11088:SF60">
    <property type="entry name" value="TRNA DIMETHYLALLYLTRANSFERASE"/>
    <property type="match status" value="1"/>
</dbReference>
<evidence type="ECO:0000256" key="12">
    <source>
        <dbReference type="RuleBase" id="RU003784"/>
    </source>
</evidence>
<dbReference type="EMBL" id="RJJR01000007">
    <property type="protein sequence ID" value="RNI36719.1"/>
    <property type="molecule type" value="Genomic_DNA"/>
</dbReference>
<evidence type="ECO:0000313" key="14">
    <source>
        <dbReference type="EMBL" id="RNI36719.1"/>
    </source>
</evidence>
<proteinExistence type="inferred from homology"/>
<evidence type="ECO:0000256" key="1">
    <source>
        <dbReference type="ARBA" id="ARBA00001946"/>
    </source>
</evidence>
<name>A0A3M9NG06_9BACT</name>
<dbReference type="Gene3D" id="3.40.50.300">
    <property type="entry name" value="P-loop containing nucleotide triphosphate hydrolases"/>
    <property type="match status" value="1"/>
</dbReference>
<feature type="site" description="Interaction with substrate tRNA" evidence="10">
    <location>
        <position position="118"/>
    </location>
</feature>
<dbReference type="GO" id="GO:0052381">
    <property type="term" value="F:tRNA dimethylallyltransferase activity"/>
    <property type="evidence" value="ECO:0007669"/>
    <property type="project" value="UniProtKB-UniRule"/>
</dbReference>
<keyword evidence="4 10" id="KW-0808">Transferase</keyword>
<comment type="similarity">
    <text evidence="3 10 13">Belongs to the IPP transferase family.</text>
</comment>
<evidence type="ECO:0000256" key="10">
    <source>
        <dbReference type="HAMAP-Rule" id="MF_00185"/>
    </source>
</evidence>
<comment type="subunit">
    <text evidence="10">Monomer.</text>
</comment>
<feature type="site" description="Interaction with substrate tRNA" evidence="10">
    <location>
        <position position="96"/>
    </location>
</feature>
<evidence type="ECO:0000256" key="3">
    <source>
        <dbReference type="ARBA" id="ARBA00005842"/>
    </source>
</evidence>
<protein>
    <recommendedName>
        <fullName evidence="10">tRNA dimethylallyltransferase</fullName>
        <ecNumber evidence="10">2.5.1.75</ecNumber>
    </recommendedName>
    <alternativeName>
        <fullName evidence="10">Dimethylallyl diphosphate:tRNA dimethylallyltransferase</fullName>
        <shortName evidence="10">DMAPP:tRNA dimethylallyltransferase</shortName>
        <shortName evidence="10">DMATase</shortName>
    </alternativeName>
    <alternativeName>
        <fullName evidence="10">Isopentenyl-diphosphate:tRNA isopentenyltransferase</fullName>
        <shortName evidence="10">IPP transferase</shortName>
        <shortName evidence="10">IPPT</shortName>
        <shortName evidence="10">IPTase</shortName>
    </alternativeName>
</protein>
<dbReference type="HAMAP" id="MF_00185">
    <property type="entry name" value="IPP_trans"/>
    <property type="match status" value="1"/>
</dbReference>
<feature type="region of interest" description="Interaction with substrate tRNA" evidence="10">
    <location>
        <begin position="30"/>
        <end position="33"/>
    </location>
</feature>
<evidence type="ECO:0000256" key="13">
    <source>
        <dbReference type="RuleBase" id="RU003785"/>
    </source>
</evidence>
<keyword evidence="8 10" id="KW-0460">Magnesium</keyword>
<dbReference type="InterPro" id="IPR039657">
    <property type="entry name" value="Dimethylallyltransferase"/>
</dbReference>
<evidence type="ECO:0000256" key="7">
    <source>
        <dbReference type="ARBA" id="ARBA00022840"/>
    </source>
</evidence>